<organism evidence="1 2">
    <name type="scientific">Fibrobacter succinogenes (strain ATCC 19169 / S85)</name>
    <dbReference type="NCBI Taxonomy" id="59374"/>
    <lineage>
        <taxon>Bacteria</taxon>
        <taxon>Pseudomonadati</taxon>
        <taxon>Fibrobacterota</taxon>
        <taxon>Fibrobacteria</taxon>
        <taxon>Fibrobacterales</taxon>
        <taxon>Fibrobacteraceae</taxon>
        <taxon>Fibrobacter</taxon>
    </lineage>
</organism>
<evidence type="ECO:0008006" key="3">
    <source>
        <dbReference type="Google" id="ProtNLM"/>
    </source>
</evidence>
<keyword evidence="2" id="KW-1185">Reference proteome</keyword>
<name>A0ABN3YYC3_FIBSS</name>
<sequence>MGLKYGTVGAIKYAQREPRATDLKASECERAHSSFLLVSIAIFSPSRRV</sequence>
<proteinExistence type="predicted"/>
<dbReference type="Proteomes" id="UP000001497">
    <property type="component" value="Chromosome"/>
</dbReference>
<gene>
    <name evidence="1" type="ordered locus">Fisuc_2459</name>
</gene>
<evidence type="ECO:0000313" key="1">
    <source>
        <dbReference type="EMBL" id="ACX76045.1"/>
    </source>
</evidence>
<reference evidence="1" key="1">
    <citation type="submission" date="2009-10" db="EMBL/GenBank/DDBJ databases">
        <title>Complete sequence of Fibrobacter succinogenes subsp. succinogenes S85.</title>
        <authorList>
            <consortium name="US DOE Joint Genome Institute"/>
            <person name="Lucas S."/>
            <person name="Copeland A."/>
            <person name="Lapidus A."/>
            <person name="Glavina del Rio T."/>
            <person name="Tice H."/>
            <person name="Bruce D."/>
            <person name="Goodwin L."/>
            <person name="Pitluck S."/>
            <person name="Chertkov O."/>
            <person name="Detter J.C."/>
            <person name="Han C."/>
            <person name="Tapia R."/>
            <person name="Larimer F."/>
            <person name="Land M."/>
            <person name="Hauser L."/>
            <person name="Kyrpides N."/>
            <person name="Mikhailova N."/>
            <person name="Weimer P.J."/>
            <person name="Stevenson D.M."/>
            <person name="Boyum J."/>
            <person name="Brumm P.I."/>
            <person name="Mead D."/>
        </authorList>
    </citation>
    <scope>NUCLEOTIDE SEQUENCE [LARGE SCALE GENOMIC DNA]</scope>
    <source>
        <strain evidence="1">S85</strain>
    </source>
</reference>
<protein>
    <recommendedName>
        <fullName evidence="3">Lipoprotein</fullName>
    </recommendedName>
</protein>
<dbReference type="EMBL" id="CP001792">
    <property type="protein sequence ID" value="ACX76045.1"/>
    <property type="molecule type" value="Genomic_DNA"/>
</dbReference>
<accession>A0ABN3YYC3</accession>
<evidence type="ECO:0000313" key="2">
    <source>
        <dbReference type="Proteomes" id="UP000001497"/>
    </source>
</evidence>